<feature type="binding site" evidence="8">
    <location>
        <position position="57"/>
    </location>
    <ligand>
        <name>Mg(2+)</name>
        <dbReference type="ChEBI" id="CHEBI:18420"/>
        <label>1</label>
    </ligand>
</feature>
<comment type="catalytic activity">
    <reaction evidence="1">
        <text>Exonucleolytic cleavage in the 3'- to 5'-direction to yield nucleoside 5'-phosphates.</text>
        <dbReference type="EC" id="3.1.11.2"/>
    </reaction>
</comment>
<keyword evidence="10" id="KW-0227">DNA damage</keyword>
<evidence type="ECO:0000256" key="2">
    <source>
        <dbReference type="ARBA" id="ARBA00007092"/>
    </source>
</evidence>
<dbReference type="InterPro" id="IPR020847">
    <property type="entry name" value="AP_endonuclease_F1_BS"/>
</dbReference>
<feature type="active site" evidence="7">
    <location>
        <position position="169"/>
    </location>
</feature>
<dbReference type="NCBIfam" id="TIGR00633">
    <property type="entry name" value="xth"/>
    <property type="match status" value="1"/>
</dbReference>
<dbReference type="EnsemblMetazoa" id="CLYHEMT011228.1">
    <property type="protein sequence ID" value="CLYHEMP011228.1"/>
    <property type="gene ID" value="CLYHEMG011228"/>
</dbReference>
<keyword evidence="10" id="KW-0234">DNA repair</keyword>
<dbReference type="GO" id="GO:0006284">
    <property type="term" value="P:base-excision repair"/>
    <property type="evidence" value="ECO:0007669"/>
    <property type="project" value="TreeGrafter"/>
</dbReference>
<dbReference type="AlphaFoldDB" id="A0A7M5VGX0"/>
<evidence type="ECO:0000256" key="10">
    <source>
        <dbReference type="RuleBase" id="RU362131"/>
    </source>
</evidence>
<dbReference type="SUPFAM" id="SSF56219">
    <property type="entry name" value="DNase I-like"/>
    <property type="match status" value="1"/>
</dbReference>
<comment type="similarity">
    <text evidence="2 10">Belongs to the DNA repair enzymes AP/ExoA family.</text>
</comment>
<evidence type="ECO:0000256" key="3">
    <source>
        <dbReference type="ARBA" id="ARBA00012115"/>
    </source>
</evidence>
<feature type="site" description="Transition state stabilizer" evidence="9">
    <location>
        <position position="210"/>
    </location>
</feature>
<feature type="domain" description="Endonuclease/exonuclease/phosphatase" evidence="12">
    <location>
        <begin position="54"/>
        <end position="306"/>
    </location>
</feature>
<dbReference type="EC" id="3.1.11.2" evidence="3"/>
<feature type="site" description="Important for catalytic activity" evidence="9">
    <location>
        <position position="280"/>
    </location>
</feature>
<proteinExistence type="inferred from homology"/>
<feature type="binding site" evidence="8">
    <location>
        <position position="306"/>
    </location>
    <ligand>
        <name>Mg(2+)</name>
        <dbReference type="ChEBI" id="CHEBI:18420"/>
        <label>1</label>
    </ligand>
</feature>
<dbReference type="PANTHER" id="PTHR22748">
    <property type="entry name" value="AP ENDONUCLEASE"/>
    <property type="match status" value="1"/>
</dbReference>
<feature type="active site" description="Proton donor/acceptor" evidence="7">
    <location>
        <position position="208"/>
    </location>
</feature>
<evidence type="ECO:0000259" key="12">
    <source>
        <dbReference type="Pfam" id="PF03372"/>
    </source>
</evidence>
<dbReference type="GO" id="GO:0008081">
    <property type="term" value="F:phosphoric diester hydrolase activity"/>
    <property type="evidence" value="ECO:0007669"/>
    <property type="project" value="TreeGrafter"/>
</dbReference>
<dbReference type="RefSeq" id="XP_066916556.1">
    <property type="nucleotide sequence ID" value="XM_067060455.1"/>
</dbReference>
<dbReference type="PROSITE" id="PS00726">
    <property type="entry name" value="AP_NUCLEASE_F1_1"/>
    <property type="match status" value="1"/>
</dbReference>
<name>A0A7M5VGX0_9CNID</name>
<evidence type="ECO:0000256" key="9">
    <source>
        <dbReference type="PIRSR" id="PIRSR604808-3"/>
    </source>
</evidence>
<keyword evidence="4 8" id="KW-0479">Metal-binding</keyword>
<evidence type="ECO:0000256" key="7">
    <source>
        <dbReference type="PIRSR" id="PIRSR604808-1"/>
    </source>
</evidence>
<keyword evidence="8" id="KW-0464">Manganese</keyword>
<dbReference type="PANTHER" id="PTHR22748:SF6">
    <property type="entry name" value="DNA-(APURINIC OR APYRIMIDINIC SITE) ENDONUCLEASE"/>
    <property type="match status" value="1"/>
</dbReference>
<feature type="active site" description="Proton acceptor" evidence="7">
    <location>
        <position position="306"/>
    </location>
</feature>
<dbReference type="PROSITE" id="PS51435">
    <property type="entry name" value="AP_NUCLEASE_F1_4"/>
    <property type="match status" value="1"/>
</dbReference>
<accession>A0A7M5VGX0</accession>
<dbReference type="NCBIfam" id="TIGR00195">
    <property type="entry name" value="exoDNase_III"/>
    <property type="match status" value="1"/>
</dbReference>
<dbReference type="Gene3D" id="3.60.10.10">
    <property type="entry name" value="Endonuclease/exonuclease/phosphatase"/>
    <property type="match status" value="1"/>
</dbReference>
<evidence type="ECO:0000256" key="5">
    <source>
        <dbReference type="ARBA" id="ARBA00022801"/>
    </source>
</evidence>
<feature type="binding site" evidence="8">
    <location>
        <position position="208"/>
    </location>
    <ligand>
        <name>Mg(2+)</name>
        <dbReference type="ChEBI" id="CHEBI:18420"/>
        <label>1</label>
    </ligand>
</feature>
<keyword evidence="14" id="KW-1185">Reference proteome</keyword>
<keyword evidence="6 8" id="KW-0460">Magnesium</keyword>
<dbReference type="GO" id="GO:0003906">
    <property type="term" value="F:DNA-(apurinic or apyrimidinic site) endonuclease activity"/>
    <property type="evidence" value="ECO:0007669"/>
    <property type="project" value="TreeGrafter"/>
</dbReference>
<dbReference type="GO" id="GO:0008311">
    <property type="term" value="F:double-stranded DNA 3'-5' DNA exonuclease activity"/>
    <property type="evidence" value="ECO:0007669"/>
    <property type="project" value="UniProtKB-EC"/>
</dbReference>
<evidence type="ECO:0000256" key="4">
    <source>
        <dbReference type="ARBA" id="ARBA00022723"/>
    </source>
</evidence>
<evidence type="ECO:0000256" key="11">
    <source>
        <dbReference type="SAM" id="MobiDB-lite"/>
    </source>
</evidence>
<feature type="region of interest" description="Disordered" evidence="11">
    <location>
        <begin position="1"/>
        <end position="41"/>
    </location>
</feature>
<feature type="binding site" evidence="8">
    <location>
        <position position="210"/>
    </location>
    <ligand>
        <name>Mg(2+)</name>
        <dbReference type="ChEBI" id="CHEBI:18420"/>
        <label>2</label>
    </ligand>
</feature>
<evidence type="ECO:0000256" key="6">
    <source>
        <dbReference type="ARBA" id="ARBA00022842"/>
    </source>
</evidence>
<dbReference type="InterPro" id="IPR004808">
    <property type="entry name" value="AP_endonuc_1"/>
</dbReference>
<dbReference type="GO" id="GO:0046872">
    <property type="term" value="F:metal ion binding"/>
    <property type="evidence" value="ECO:0007669"/>
    <property type="project" value="UniProtKB-KW"/>
</dbReference>
<reference evidence="13" key="1">
    <citation type="submission" date="2021-01" db="UniProtKB">
        <authorList>
            <consortium name="EnsemblMetazoa"/>
        </authorList>
    </citation>
    <scope>IDENTIFICATION</scope>
</reference>
<dbReference type="CDD" id="cd09087">
    <property type="entry name" value="Ape1-like_AP-endo"/>
    <property type="match status" value="1"/>
</dbReference>
<organism evidence="13 14">
    <name type="scientific">Clytia hemisphaerica</name>
    <dbReference type="NCBI Taxonomy" id="252671"/>
    <lineage>
        <taxon>Eukaryota</taxon>
        <taxon>Metazoa</taxon>
        <taxon>Cnidaria</taxon>
        <taxon>Hydrozoa</taxon>
        <taxon>Hydroidolina</taxon>
        <taxon>Leptothecata</taxon>
        <taxon>Obeliida</taxon>
        <taxon>Clytiidae</taxon>
        <taxon>Clytia</taxon>
    </lineage>
</organism>
<dbReference type="GO" id="GO:0005634">
    <property type="term" value="C:nucleus"/>
    <property type="evidence" value="ECO:0007669"/>
    <property type="project" value="TreeGrafter"/>
</dbReference>
<evidence type="ECO:0000313" key="14">
    <source>
        <dbReference type="Proteomes" id="UP000594262"/>
    </source>
</evidence>
<protein>
    <recommendedName>
        <fullName evidence="3">exodeoxyribonuclease III</fullName>
        <ecNumber evidence="3">3.1.11.2</ecNumber>
    </recommendedName>
</protein>
<dbReference type="Proteomes" id="UP000594262">
    <property type="component" value="Unplaced"/>
</dbReference>
<dbReference type="GeneID" id="136803736"/>
<evidence type="ECO:0000256" key="1">
    <source>
        <dbReference type="ARBA" id="ARBA00000493"/>
    </source>
</evidence>
<evidence type="ECO:0000313" key="13">
    <source>
        <dbReference type="EnsemblMetazoa" id="CLYHEMP011228.1"/>
    </source>
</evidence>
<feature type="binding site" evidence="8">
    <location>
        <position position="305"/>
    </location>
    <ligand>
        <name>Mg(2+)</name>
        <dbReference type="ChEBI" id="CHEBI:18420"/>
        <label>1</label>
    </ligand>
</feature>
<dbReference type="GO" id="GO:0003677">
    <property type="term" value="F:DNA binding"/>
    <property type="evidence" value="ECO:0007669"/>
    <property type="project" value="InterPro"/>
</dbReference>
<evidence type="ECO:0000256" key="8">
    <source>
        <dbReference type="PIRSR" id="PIRSR604808-2"/>
    </source>
</evidence>
<dbReference type="OrthoDB" id="498125at2759"/>
<dbReference type="Pfam" id="PF03372">
    <property type="entry name" value="Exo_endo_phos"/>
    <property type="match status" value="1"/>
</dbReference>
<feature type="site" description="Interaction with DNA substrate" evidence="9">
    <location>
        <position position="306"/>
    </location>
</feature>
<dbReference type="InterPro" id="IPR005135">
    <property type="entry name" value="Endo/exonuclease/phosphatase"/>
</dbReference>
<keyword evidence="5" id="KW-0378">Hydrolase</keyword>
<sequence length="316" mass="36360">MAKRKSTEGEQAASKKSKKEDEKVDEVEKENDQKENFSLVTKTKDGRDSNLKICSWNVAGLRACLKKAGLDYIKEEDADIVCLQETKVTEKEIPGEVTQLDKKVPSILPKKDGYYMYWYEAEKKGYSGVSLWSKTKPVSIKNGMGKEEHDNEGRLITAEFDKYYVVTSYVPNSGKKLVRLDYRRSWNTDLKDYLNKLKEKKPVVFCGDLNVAHQEIDIANPKANKRNSGFTDEERGDMTDLLNEGYIDSYRSLYPDQEKMYTFWTYMANARAKNVGWRIDYFILSKSLEEDLCDSIMRTKVMGSDHCPIVATFAIK</sequence>
<dbReference type="InterPro" id="IPR036691">
    <property type="entry name" value="Endo/exonu/phosph_ase_sf"/>
</dbReference>
<feature type="binding site" evidence="8">
    <location>
        <position position="85"/>
    </location>
    <ligand>
        <name>Mg(2+)</name>
        <dbReference type="ChEBI" id="CHEBI:18420"/>
        <label>1</label>
    </ligand>
</feature>
<comment type="cofactor">
    <cofactor evidence="8 10">
        <name>Mg(2+)</name>
        <dbReference type="ChEBI" id="CHEBI:18420"/>
    </cofactor>
    <cofactor evidence="8 10">
        <name>Mn(2+)</name>
        <dbReference type="ChEBI" id="CHEBI:29035"/>
    </cofactor>
    <text evidence="8 10">Probably binds two magnesium or manganese ions per subunit.</text>
</comment>